<keyword evidence="5 9" id="KW-0554">One-carbon metabolism</keyword>
<dbReference type="PIRSF" id="PIRSF000412">
    <property type="entry name" value="SHMT"/>
    <property type="match status" value="1"/>
</dbReference>
<evidence type="ECO:0000256" key="1">
    <source>
        <dbReference type="ARBA" id="ARBA00001933"/>
    </source>
</evidence>
<comment type="catalytic activity">
    <reaction evidence="9">
        <text>(6R)-5,10-methylene-5,6,7,8-tetrahydrofolate + glycine + H2O = (6S)-5,6,7,8-tetrahydrofolate + L-serine</text>
        <dbReference type="Rhea" id="RHEA:15481"/>
        <dbReference type="ChEBI" id="CHEBI:15377"/>
        <dbReference type="ChEBI" id="CHEBI:15636"/>
        <dbReference type="ChEBI" id="CHEBI:33384"/>
        <dbReference type="ChEBI" id="CHEBI:57305"/>
        <dbReference type="ChEBI" id="CHEBI:57453"/>
        <dbReference type="EC" id="2.1.2.1"/>
    </reaction>
</comment>
<dbReference type="WBParaSite" id="HNAJ_0000157901-mRNA-1">
    <property type="protein sequence ID" value="HNAJ_0000157901-mRNA-1"/>
    <property type="gene ID" value="HNAJ_0000157901"/>
</dbReference>
<evidence type="ECO:0000259" key="11">
    <source>
        <dbReference type="Pfam" id="PF00464"/>
    </source>
</evidence>
<dbReference type="NCBIfam" id="NF000586">
    <property type="entry name" value="PRK00011.1"/>
    <property type="match status" value="1"/>
</dbReference>
<dbReference type="InterPro" id="IPR001085">
    <property type="entry name" value="Ser_HO-MeTrfase"/>
</dbReference>
<dbReference type="AlphaFoldDB" id="A0A158QH65"/>
<comment type="similarity">
    <text evidence="4 9">Belongs to the SHMT family.</text>
</comment>
<dbReference type="UniPathway" id="UPA00193"/>
<dbReference type="CDD" id="cd00378">
    <property type="entry name" value="SHMT"/>
    <property type="match status" value="1"/>
</dbReference>
<feature type="domain" description="Serine hydroxymethyltransferase-like" evidence="11">
    <location>
        <begin position="9"/>
        <end position="253"/>
    </location>
</feature>
<dbReference type="HAMAP" id="MF_00051">
    <property type="entry name" value="SHMT"/>
    <property type="match status" value="1"/>
</dbReference>
<dbReference type="PANTHER" id="PTHR11680">
    <property type="entry name" value="SERINE HYDROXYMETHYLTRANSFERASE"/>
    <property type="match status" value="1"/>
</dbReference>
<evidence type="ECO:0000313" key="14">
    <source>
        <dbReference type="WBParaSite" id="HNAJ_0000157901-mRNA-1"/>
    </source>
</evidence>
<keyword evidence="10" id="KW-0175">Coiled coil</keyword>
<comment type="pathway">
    <text evidence="3 9">One-carbon metabolism; tetrahydrofolate interconversion.</text>
</comment>
<dbReference type="EC" id="2.1.2.1" evidence="9"/>
<organism evidence="14">
    <name type="scientific">Rodentolepis nana</name>
    <name type="common">Dwarf tapeworm</name>
    <name type="synonym">Hymenolepis nana</name>
    <dbReference type="NCBI Taxonomy" id="102285"/>
    <lineage>
        <taxon>Eukaryota</taxon>
        <taxon>Metazoa</taxon>
        <taxon>Spiralia</taxon>
        <taxon>Lophotrochozoa</taxon>
        <taxon>Platyhelminthes</taxon>
        <taxon>Cestoda</taxon>
        <taxon>Eucestoda</taxon>
        <taxon>Cyclophyllidea</taxon>
        <taxon>Hymenolepididae</taxon>
        <taxon>Rodentolepis</taxon>
    </lineage>
</organism>
<evidence type="ECO:0000256" key="8">
    <source>
        <dbReference type="PIRSR" id="PIRSR000412-50"/>
    </source>
</evidence>
<evidence type="ECO:0000313" key="13">
    <source>
        <dbReference type="Proteomes" id="UP000278807"/>
    </source>
</evidence>
<reference evidence="14" key="1">
    <citation type="submission" date="2016-04" db="UniProtKB">
        <authorList>
            <consortium name="WormBaseParasite"/>
        </authorList>
    </citation>
    <scope>IDENTIFICATION</scope>
</reference>
<reference evidence="12 13" key="2">
    <citation type="submission" date="2018-11" db="EMBL/GenBank/DDBJ databases">
        <authorList>
            <consortium name="Pathogen Informatics"/>
        </authorList>
    </citation>
    <scope>NUCLEOTIDE SEQUENCE [LARGE SCALE GENOMIC DNA]</scope>
</reference>
<accession>A0A158QH65</accession>
<evidence type="ECO:0000256" key="3">
    <source>
        <dbReference type="ARBA" id="ARBA00004777"/>
    </source>
</evidence>
<evidence type="ECO:0000256" key="2">
    <source>
        <dbReference type="ARBA" id="ARBA00002224"/>
    </source>
</evidence>
<evidence type="ECO:0000256" key="5">
    <source>
        <dbReference type="ARBA" id="ARBA00022563"/>
    </source>
</evidence>
<dbReference type="InterPro" id="IPR019798">
    <property type="entry name" value="Ser_HO-MeTrfase_PLP_BS"/>
</dbReference>
<dbReference type="GO" id="GO:0035999">
    <property type="term" value="P:tetrahydrofolate interconversion"/>
    <property type="evidence" value="ECO:0007669"/>
    <property type="project" value="UniProtKB-UniPathway"/>
</dbReference>
<name>A0A158QH65_RODNA</name>
<dbReference type="OrthoDB" id="10265628at2759"/>
<dbReference type="PROSITE" id="PS00096">
    <property type="entry name" value="SHMT"/>
    <property type="match status" value="1"/>
</dbReference>
<dbReference type="InterPro" id="IPR049943">
    <property type="entry name" value="Ser_HO-MeTrfase-like"/>
</dbReference>
<comment type="function">
    <text evidence="2 9">Interconversion of serine and glycine.</text>
</comment>
<dbReference type="PANTHER" id="PTHR11680:SF59">
    <property type="entry name" value="SERINE HYDROXYMETHYLTRANSFERASE, CYTOSOLIC"/>
    <property type="match status" value="1"/>
</dbReference>
<keyword evidence="13" id="KW-1185">Reference proteome</keyword>
<dbReference type="GO" id="GO:0019264">
    <property type="term" value="P:glycine biosynthetic process from serine"/>
    <property type="evidence" value="ECO:0007669"/>
    <property type="project" value="InterPro"/>
</dbReference>
<comment type="cofactor">
    <cofactor evidence="1 8 9">
        <name>pyridoxal 5'-phosphate</name>
        <dbReference type="ChEBI" id="CHEBI:597326"/>
    </cofactor>
</comment>
<feature type="domain" description="Serine hydroxymethyltransferase-like" evidence="11">
    <location>
        <begin position="307"/>
        <end position="447"/>
    </location>
</feature>
<dbReference type="GO" id="GO:0005739">
    <property type="term" value="C:mitochondrion"/>
    <property type="evidence" value="ECO:0007669"/>
    <property type="project" value="TreeGrafter"/>
</dbReference>
<evidence type="ECO:0000256" key="6">
    <source>
        <dbReference type="ARBA" id="ARBA00022679"/>
    </source>
</evidence>
<evidence type="ECO:0000256" key="4">
    <source>
        <dbReference type="ARBA" id="ARBA00006376"/>
    </source>
</evidence>
<gene>
    <name evidence="12" type="ORF">HNAJ_LOCUS1578</name>
</gene>
<dbReference type="Pfam" id="PF00464">
    <property type="entry name" value="SHMT"/>
    <property type="match status" value="2"/>
</dbReference>
<protein>
    <recommendedName>
        <fullName evidence="9">Serine hydroxymethyltransferase</fullName>
        <ecNumber evidence="9">2.1.2.1</ecNumber>
    </recommendedName>
</protein>
<dbReference type="Gene3D" id="3.40.640.10">
    <property type="entry name" value="Type I PLP-dependent aspartate aminotransferase-like (Major domain)"/>
    <property type="match status" value="2"/>
</dbReference>
<dbReference type="InterPro" id="IPR039429">
    <property type="entry name" value="SHMT-like_dom"/>
</dbReference>
<evidence type="ECO:0000256" key="7">
    <source>
        <dbReference type="ARBA" id="ARBA00022898"/>
    </source>
</evidence>
<dbReference type="Proteomes" id="UP000278807">
    <property type="component" value="Unassembled WGS sequence"/>
</dbReference>
<proteinExistence type="inferred from homology"/>
<dbReference type="STRING" id="102285.A0A158QH65"/>
<dbReference type="InterPro" id="IPR015421">
    <property type="entry name" value="PyrdxlP-dep_Trfase_major"/>
</dbReference>
<feature type="modified residue" description="N6-(pyridoxal phosphate)lysine" evidence="8">
    <location>
        <position position="240"/>
    </location>
</feature>
<dbReference type="InterPro" id="IPR015422">
    <property type="entry name" value="PyrdxlP-dep_Trfase_small"/>
</dbReference>
<dbReference type="GO" id="GO:0004372">
    <property type="term" value="F:glycine hydroxymethyltransferase activity"/>
    <property type="evidence" value="ECO:0007669"/>
    <property type="project" value="UniProtKB-EC"/>
</dbReference>
<evidence type="ECO:0000256" key="10">
    <source>
        <dbReference type="SAM" id="Coils"/>
    </source>
</evidence>
<sequence length="503" mass="54751">MSSTFPSLQCVDPEIYKLCKDEESRQRDCIDLIASENYASKAVLSALSSTFHNKYSEGVVGARYYGGVEVVDAMETICKERALKLFGLSPSDWGVNVQPYSGSPANLAVYMGLVGPHGRIMGLNLPDGGHLTHGFFTSMGKKISASSLFFESLPYCIDSETGLIDFKTLEVTVKLFRPRLLVVGASAYPRILDYGLFKKIADSVGALMMVDIAHISGLISSGIHPSPFDYADVVTTTTHKTMRAARGAMIYYRLRKPANPPKTIGAKDNTNIGSCTTNGVKNGYASKIKYCGFFIDFKEGDYTVYLPTDFKQRIDDAVFPGLQGGPHNNNIAAIAVGLHEALQPTFSDYIHRVVMNSKRLACKLQEFGYTITTGGTDTHLFLMDFRPLKLDGARVSTVLEAMGIITNKNTVPGDVSALRPSGIRIGTPAVTTRGFGLEDMDVVAELIHAGIKIALKVASGVKTRAIKDFKSALLNDAEAQAEILKRRKEVVEFAQKFPLPTAL</sequence>
<dbReference type="EMBL" id="UZAE01000631">
    <property type="protein sequence ID" value="VDN97437.1"/>
    <property type="molecule type" value="Genomic_DNA"/>
</dbReference>
<keyword evidence="6 9" id="KW-0808">Transferase</keyword>
<dbReference type="Gene3D" id="3.90.1150.10">
    <property type="entry name" value="Aspartate Aminotransferase, domain 1"/>
    <property type="match status" value="2"/>
</dbReference>
<dbReference type="GO" id="GO:0030170">
    <property type="term" value="F:pyridoxal phosphate binding"/>
    <property type="evidence" value="ECO:0007669"/>
    <property type="project" value="InterPro"/>
</dbReference>
<evidence type="ECO:0000313" key="12">
    <source>
        <dbReference type="EMBL" id="VDN97437.1"/>
    </source>
</evidence>
<dbReference type="SUPFAM" id="SSF53383">
    <property type="entry name" value="PLP-dependent transferases"/>
    <property type="match status" value="1"/>
</dbReference>
<dbReference type="GO" id="GO:0005634">
    <property type="term" value="C:nucleus"/>
    <property type="evidence" value="ECO:0007669"/>
    <property type="project" value="TreeGrafter"/>
</dbReference>
<evidence type="ECO:0000256" key="9">
    <source>
        <dbReference type="RuleBase" id="RU000585"/>
    </source>
</evidence>
<dbReference type="InterPro" id="IPR015424">
    <property type="entry name" value="PyrdxlP-dep_Trfase"/>
</dbReference>
<keyword evidence="7 8" id="KW-0663">Pyridoxal phosphate</keyword>
<feature type="coiled-coil region" evidence="10">
    <location>
        <begin position="467"/>
        <end position="494"/>
    </location>
</feature>